<accession>A0ABN9RW47</accession>
<feature type="compositionally biased region" description="Basic residues" evidence="1">
    <location>
        <begin position="132"/>
        <end position="142"/>
    </location>
</feature>
<protein>
    <submittedName>
        <fullName evidence="2">Uncharacterized protein</fullName>
    </submittedName>
</protein>
<proteinExistence type="predicted"/>
<reference evidence="2" key="1">
    <citation type="submission" date="2023-10" db="EMBL/GenBank/DDBJ databases">
        <authorList>
            <person name="Chen Y."/>
            <person name="Shah S."/>
            <person name="Dougan E. K."/>
            <person name="Thang M."/>
            <person name="Chan C."/>
        </authorList>
    </citation>
    <scope>NUCLEOTIDE SEQUENCE [LARGE SCALE GENOMIC DNA]</scope>
</reference>
<sequence>RARCRAAARACPTCCGARRGCPPPARSLGVADRPRGPARQRLRRGAAGRAVPGDAGLRAGRPGCAGLPDLLPAGQESRSVSVLLGFLLLERGVGVDEGLDLVRSSRPQAAPNSLGTSASCSACGACSARPPARSRRRPRRRALAPPRALA</sequence>
<feature type="region of interest" description="Disordered" evidence="1">
    <location>
        <begin position="126"/>
        <end position="150"/>
    </location>
</feature>
<gene>
    <name evidence="2" type="ORF">PCOR1329_LOCUS24219</name>
</gene>
<evidence type="ECO:0000313" key="2">
    <source>
        <dbReference type="EMBL" id="CAK0823553.1"/>
    </source>
</evidence>
<evidence type="ECO:0000313" key="3">
    <source>
        <dbReference type="Proteomes" id="UP001189429"/>
    </source>
</evidence>
<name>A0ABN9RW47_9DINO</name>
<keyword evidence="3" id="KW-1185">Reference proteome</keyword>
<feature type="region of interest" description="Disordered" evidence="1">
    <location>
        <begin position="25"/>
        <end position="59"/>
    </location>
</feature>
<feature type="non-terminal residue" evidence="2">
    <location>
        <position position="1"/>
    </location>
</feature>
<evidence type="ECO:0000256" key="1">
    <source>
        <dbReference type="SAM" id="MobiDB-lite"/>
    </source>
</evidence>
<dbReference type="EMBL" id="CAUYUJ010008315">
    <property type="protein sequence ID" value="CAK0823553.1"/>
    <property type="molecule type" value="Genomic_DNA"/>
</dbReference>
<feature type="compositionally biased region" description="Basic residues" evidence="1">
    <location>
        <begin position="36"/>
        <end position="46"/>
    </location>
</feature>
<feature type="non-terminal residue" evidence="2">
    <location>
        <position position="150"/>
    </location>
</feature>
<feature type="compositionally biased region" description="Low complexity" evidence="1">
    <location>
        <begin position="47"/>
        <end position="56"/>
    </location>
</feature>
<dbReference type="Proteomes" id="UP001189429">
    <property type="component" value="Unassembled WGS sequence"/>
</dbReference>
<comment type="caution">
    <text evidence="2">The sequence shown here is derived from an EMBL/GenBank/DDBJ whole genome shotgun (WGS) entry which is preliminary data.</text>
</comment>
<organism evidence="2 3">
    <name type="scientific">Prorocentrum cordatum</name>
    <dbReference type="NCBI Taxonomy" id="2364126"/>
    <lineage>
        <taxon>Eukaryota</taxon>
        <taxon>Sar</taxon>
        <taxon>Alveolata</taxon>
        <taxon>Dinophyceae</taxon>
        <taxon>Prorocentrales</taxon>
        <taxon>Prorocentraceae</taxon>
        <taxon>Prorocentrum</taxon>
    </lineage>
</organism>